<evidence type="ECO:0000259" key="2">
    <source>
        <dbReference type="PROSITE" id="PS51819"/>
    </source>
</evidence>
<accession>A0A2M8QFC5</accession>
<evidence type="ECO:0000256" key="1">
    <source>
        <dbReference type="ARBA" id="ARBA00022723"/>
    </source>
</evidence>
<dbReference type="AlphaFoldDB" id="A0A2M8QFC5"/>
<dbReference type="EMBL" id="PGTN01000013">
    <property type="protein sequence ID" value="PJF48494.1"/>
    <property type="molecule type" value="Genomic_DNA"/>
</dbReference>
<dbReference type="InterPro" id="IPR051785">
    <property type="entry name" value="MMCE/EMCE_epimerase"/>
</dbReference>
<proteinExistence type="predicted"/>
<dbReference type="GO" id="GO:0046491">
    <property type="term" value="P:L-methylmalonyl-CoA metabolic process"/>
    <property type="evidence" value="ECO:0007669"/>
    <property type="project" value="TreeGrafter"/>
</dbReference>
<dbReference type="GO" id="GO:0046872">
    <property type="term" value="F:metal ion binding"/>
    <property type="evidence" value="ECO:0007669"/>
    <property type="project" value="UniProtKB-KW"/>
</dbReference>
<dbReference type="InterPro" id="IPR029068">
    <property type="entry name" value="Glyas_Bleomycin-R_OHBP_Dase"/>
</dbReference>
<dbReference type="PANTHER" id="PTHR43048">
    <property type="entry name" value="METHYLMALONYL-COA EPIMERASE"/>
    <property type="match status" value="1"/>
</dbReference>
<dbReference type="GO" id="GO:0004493">
    <property type="term" value="F:methylmalonyl-CoA epimerase activity"/>
    <property type="evidence" value="ECO:0007669"/>
    <property type="project" value="TreeGrafter"/>
</dbReference>
<dbReference type="InterPro" id="IPR037523">
    <property type="entry name" value="VOC_core"/>
</dbReference>
<feature type="domain" description="VOC" evidence="2">
    <location>
        <begin position="4"/>
        <end position="153"/>
    </location>
</feature>
<dbReference type="Gene3D" id="3.10.180.10">
    <property type="entry name" value="2,3-Dihydroxybiphenyl 1,2-Dioxygenase, domain 1"/>
    <property type="match status" value="1"/>
</dbReference>
<gene>
    <name evidence="3" type="ORF">CUN48_03270</name>
</gene>
<dbReference type="SUPFAM" id="SSF54593">
    <property type="entry name" value="Glyoxalase/Bleomycin resistance protein/Dihydroxybiphenyl dioxygenase"/>
    <property type="match status" value="1"/>
</dbReference>
<reference evidence="3 4" key="1">
    <citation type="submission" date="2017-11" db="EMBL/GenBank/DDBJ databases">
        <title>Evolution of Phototrophy in the Chloroflexi Phylum Driven by Horizontal Gene Transfer.</title>
        <authorList>
            <person name="Ward L.M."/>
            <person name="Hemp J."/>
            <person name="Shih P.M."/>
            <person name="Mcglynn S.E."/>
            <person name="Fischer W."/>
        </authorList>
    </citation>
    <scope>NUCLEOTIDE SEQUENCE [LARGE SCALE GENOMIC DNA]</scope>
    <source>
        <strain evidence="3">JP3_7</strain>
    </source>
</reference>
<name>A0A2M8QFC5_9CHLR</name>
<comment type="caution">
    <text evidence="3">The sequence shown here is derived from an EMBL/GenBank/DDBJ whole genome shotgun (WGS) entry which is preliminary data.</text>
</comment>
<dbReference type="Pfam" id="PF00903">
    <property type="entry name" value="Glyoxalase"/>
    <property type="match status" value="1"/>
</dbReference>
<dbReference type="PROSITE" id="PS51819">
    <property type="entry name" value="VOC"/>
    <property type="match status" value="1"/>
</dbReference>
<dbReference type="InterPro" id="IPR004360">
    <property type="entry name" value="Glyas_Fos-R_dOase_dom"/>
</dbReference>
<keyword evidence="1" id="KW-0479">Metal-binding</keyword>
<dbReference type="PANTHER" id="PTHR43048:SF3">
    <property type="entry name" value="METHYLMALONYL-COA EPIMERASE, MITOCHONDRIAL"/>
    <property type="match status" value="1"/>
</dbReference>
<protein>
    <recommendedName>
        <fullName evidence="2">VOC domain-containing protein</fullName>
    </recommendedName>
</protein>
<evidence type="ECO:0000313" key="4">
    <source>
        <dbReference type="Proteomes" id="UP000230790"/>
    </source>
</evidence>
<sequence>MIQGIFHVSFTVRNLEESVKWYTEVLGLEYFRGQEQHNEYTARLVAFPGAHLKVAQLRVPGQPLAERANHHIELVEYVYPHGRDDLDLSTNHTGSGHWAFIVDDIHKEFERMKALGVRFKADKPVAIEHGVNKGGYAIYFLDCNGITLELLQPPPSSAAERRSGGRRDGL</sequence>
<dbReference type="CDD" id="cd06587">
    <property type="entry name" value="VOC"/>
    <property type="match status" value="1"/>
</dbReference>
<organism evidence="3 4">
    <name type="scientific">Candidatus Thermofonsia Clade 3 bacterium</name>
    <dbReference type="NCBI Taxonomy" id="2364212"/>
    <lineage>
        <taxon>Bacteria</taxon>
        <taxon>Bacillati</taxon>
        <taxon>Chloroflexota</taxon>
        <taxon>Candidatus Thermofontia</taxon>
        <taxon>Candidatus Thermofonsia Clade 3</taxon>
    </lineage>
</organism>
<dbReference type="Proteomes" id="UP000230790">
    <property type="component" value="Unassembled WGS sequence"/>
</dbReference>
<evidence type="ECO:0000313" key="3">
    <source>
        <dbReference type="EMBL" id="PJF48494.1"/>
    </source>
</evidence>